<proteinExistence type="inferred from homology"/>
<feature type="non-terminal residue" evidence="3">
    <location>
        <position position="187"/>
    </location>
</feature>
<dbReference type="Gene3D" id="3.40.50.10490">
    <property type="entry name" value="Glucose-6-phosphate isomerase like protein, domain 1"/>
    <property type="match status" value="1"/>
</dbReference>
<gene>
    <name evidence="3" type="ORF">S03H2_22473</name>
</gene>
<dbReference type="Pfam" id="PF01380">
    <property type="entry name" value="SIS"/>
    <property type="match status" value="1"/>
</dbReference>
<sequence>MNNLNSNLIRERFLNTLLEISDQVRDNSKSIDIIQVLKLIDIIIDVNSKGSRIFVYGAGRSGFIGRCFAQRLMHLGIKSCFVSDAVTYRYGKEDLLVLISGSGETTSPKAIAKEAKEIGGKIALFTGNLKSKIATLSDLTIKVEGKSKEKAILQDSLAPFTSLFDISTLSILDSIGASLMVQLGITE</sequence>
<dbReference type="PANTHER" id="PTHR43443">
    <property type="entry name" value="3-HEXULOSE-6-PHOSPHATE ISOMERASE"/>
    <property type="match status" value="1"/>
</dbReference>
<evidence type="ECO:0000256" key="1">
    <source>
        <dbReference type="ARBA" id="ARBA00009235"/>
    </source>
</evidence>
<dbReference type="AlphaFoldDB" id="X1EX43"/>
<evidence type="ECO:0000259" key="2">
    <source>
        <dbReference type="PROSITE" id="PS51464"/>
    </source>
</evidence>
<dbReference type="EMBL" id="BARU01012109">
    <property type="protein sequence ID" value="GAH37137.1"/>
    <property type="molecule type" value="Genomic_DNA"/>
</dbReference>
<organism evidence="3">
    <name type="scientific">marine sediment metagenome</name>
    <dbReference type="NCBI Taxonomy" id="412755"/>
    <lineage>
        <taxon>unclassified sequences</taxon>
        <taxon>metagenomes</taxon>
        <taxon>ecological metagenomes</taxon>
    </lineage>
</organism>
<dbReference type="GO" id="GO:1901135">
    <property type="term" value="P:carbohydrate derivative metabolic process"/>
    <property type="evidence" value="ECO:0007669"/>
    <property type="project" value="InterPro"/>
</dbReference>
<reference evidence="3" key="1">
    <citation type="journal article" date="2014" name="Front. Microbiol.">
        <title>High frequency of phylogenetically diverse reductive dehalogenase-homologous genes in deep subseafloor sedimentary metagenomes.</title>
        <authorList>
            <person name="Kawai M."/>
            <person name="Futagami T."/>
            <person name="Toyoda A."/>
            <person name="Takaki Y."/>
            <person name="Nishi S."/>
            <person name="Hori S."/>
            <person name="Arai W."/>
            <person name="Tsubouchi T."/>
            <person name="Morono Y."/>
            <person name="Uchiyama I."/>
            <person name="Ito T."/>
            <person name="Fujiyama A."/>
            <person name="Inagaki F."/>
            <person name="Takami H."/>
        </authorList>
    </citation>
    <scope>NUCLEOTIDE SEQUENCE</scope>
    <source>
        <strain evidence="3">Expedition CK06-06</strain>
    </source>
</reference>
<protein>
    <recommendedName>
        <fullName evidence="2">SIS domain-containing protein</fullName>
    </recommendedName>
</protein>
<dbReference type="SUPFAM" id="SSF53697">
    <property type="entry name" value="SIS domain"/>
    <property type="match status" value="1"/>
</dbReference>
<accession>X1EX43</accession>
<feature type="domain" description="SIS" evidence="2">
    <location>
        <begin position="43"/>
        <end position="185"/>
    </location>
</feature>
<comment type="caution">
    <text evidence="3">The sequence shown here is derived from an EMBL/GenBank/DDBJ whole genome shotgun (WGS) entry which is preliminary data.</text>
</comment>
<dbReference type="GO" id="GO:0016853">
    <property type="term" value="F:isomerase activity"/>
    <property type="evidence" value="ECO:0007669"/>
    <property type="project" value="InterPro"/>
</dbReference>
<name>X1EX43_9ZZZZ</name>
<dbReference type="PANTHER" id="PTHR43443:SF1">
    <property type="entry name" value="3-HEXULOSE-6-PHOSPHATE ISOMERASE"/>
    <property type="match status" value="1"/>
</dbReference>
<dbReference type="GO" id="GO:0097367">
    <property type="term" value="F:carbohydrate derivative binding"/>
    <property type="evidence" value="ECO:0007669"/>
    <property type="project" value="InterPro"/>
</dbReference>
<dbReference type="InterPro" id="IPR017552">
    <property type="entry name" value="PHI/rmpB"/>
</dbReference>
<dbReference type="InterPro" id="IPR046348">
    <property type="entry name" value="SIS_dom_sf"/>
</dbReference>
<dbReference type="PROSITE" id="PS51464">
    <property type="entry name" value="SIS"/>
    <property type="match status" value="1"/>
</dbReference>
<dbReference type="InterPro" id="IPR001347">
    <property type="entry name" value="SIS_dom"/>
</dbReference>
<comment type="similarity">
    <text evidence="1">Belongs to the SIS family. PHI subfamily.</text>
</comment>
<evidence type="ECO:0000313" key="3">
    <source>
        <dbReference type="EMBL" id="GAH37137.1"/>
    </source>
</evidence>